<proteinExistence type="predicted"/>
<keyword evidence="1" id="KW-1133">Transmembrane helix</keyword>
<dbReference type="Proteomes" id="UP001595967">
    <property type="component" value="Unassembled WGS sequence"/>
</dbReference>
<sequence length="148" mass="16713">MILEPFLASLHIVAILAMVVFSSSQAALCREEWLNAAVVRRLLRLDWIFLTAVALLLLSGVARVVWGIKGWQWYVGQPLFHVKMTLVLLTLLIVTRPSLAIRRWVRTLEASGALPGAQEINRVRRAIMLHTHVMPVIAVVAVFWARGW</sequence>
<gene>
    <name evidence="2" type="ORF">ACFO3A_15015</name>
</gene>
<reference evidence="3" key="1">
    <citation type="journal article" date="2019" name="Int. J. Syst. Evol. Microbiol.">
        <title>The Global Catalogue of Microorganisms (GCM) 10K type strain sequencing project: providing services to taxonomists for standard genome sequencing and annotation.</title>
        <authorList>
            <consortium name="The Broad Institute Genomics Platform"/>
            <consortium name="The Broad Institute Genome Sequencing Center for Infectious Disease"/>
            <person name="Wu L."/>
            <person name="Ma J."/>
        </authorList>
    </citation>
    <scope>NUCLEOTIDE SEQUENCE [LARGE SCALE GENOMIC DNA]</scope>
    <source>
        <strain evidence="3">JCM 11650</strain>
    </source>
</reference>
<feature type="transmembrane region" description="Helical" evidence="1">
    <location>
        <begin position="126"/>
        <end position="145"/>
    </location>
</feature>
<evidence type="ECO:0000256" key="1">
    <source>
        <dbReference type="SAM" id="Phobius"/>
    </source>
</evidence>
<evidence type="ECO:0000313" key="3">
    <source>
        <dbReference type="Proteomes" id="UP001595967"/>
    </source>
</evidence>
<evidence type="ECO:0000313" key="2">
    <source>
        <dbReference type="EMBL" id="MFC4623507.1"/>
    </source>
</evidence>
<keyword evidence="1" id="KW-0472">Membrane</keyword>
<protein>
    <submittedName>
        <fullName evidence="2">DUF2214 family protein</fullName>
    </submittedName>
</protein>
<dbReference type="InterPro" id="IPR018706">
    <property type="entry name" value="DUF2214_membrane"/>
</dbReference>
<accession>A0ABV9GZN7</accession>
<feature type="transmembrane region" description="Helical" evidence="1">
    <location>
        <begin position="6"/>
        <end position="27"/>
    </location>
</feature>
<keyword evidence="1" id="KW-0812">Transmembrane</keyword>
<organism evidence="2 3">
    <name type="scientific">Comamonas nitrativorans</name>
    <dbReference type="NCBI Taxonomy" id="108437"/>
    <lineage>
        <taxon>Bacteria</taxon>
        <taxon>Pseudomonadati</taxon>
        <taxon>Pseudomonadota</taxon>
        <taxon>Betaproteobacteria</taxon>
        <taxon>Burkholderiales</taxon>
        <taxon>Comamonadaceae</taxon>
        <taxon>Comamonas</taxon>
    </lineage>
</organism>
<name>A0ABV9GZN7_9BURK</name>
<dbReference type="RefSeq" id="WP_377728055.1">
    <property type="nucleotide sequence ID" value="NZ_JBHSEW010000019.1"/>
</dbReference>
<dbReference type="Pfam" id="PF09980">
    <property type="entry name" value="DUF2214"/>
    <property type="match status" value="1"/>
</dbReference>
<keyword evidence="3" id="KW-1185">Reference proteome</keyword>
<feature type="transmembrane region" description="Helical" evidence="1">
    <location>
        <begin position="47"/>
        <end position="66"/>
    </location>
</feature>
<comment type="caution">
    <text evidence="2">The sequence shown here is derived from an EMBL/GenBank/DDBJ whole genome shotgun (WGS) entry which is preliminary data.</text>
</comment>
<feature type="transmembrane region" description="Helical" evidence="1">
    <location>
        <begin position="86"/>
        <end position="105"/>
    </location>
</feature>
<dbReference type="EMBL" id="JBHSEW010000019">
    <property type="protein sequence ID" value="MFC4623507.1"/>
    <property type="molecule type" value="Genomic_DNA"/>
</dbReference>